<proteinExistence type="predicted"/>
<organism evidence="2 3">
    <name type="scientific">Botrytis galanthina</name>
    <dbReference type="NCBI Taxonomy" id="278940"/>
    <lineage>
        <taxon>Eukaryota</taxon>
        <taxon>Fungi</taxon>
        <taxon>Dikarya</taxon>
        <taxon>Ascomycota</taxon>
        <taxon>Pezizomycotina</taxon>
        <taxon>Leotiomycetes</taxon>
        <taxon>Helotiales</taxon>
        <taxon>Sclerotiniaceae</taxon>
        <taxon>Botrytis</taxon>
    </lineage>
</organism>
<evidence type="ECO:0008006" key="4">
    <source>
        <dbReference type="Google" id="ProtNLM"/>
    </source>
</evidence>
<gene>
    <name evidence="2" type="ORF">BGAL_0117g00020</name>
</gene>
<dbReference type="OrthoDB" id="3502192at2759"/>
<feature type="chain" id="PRO_5020989081" description="Ecp2 effector protein domain-containing protein" evidence="1">
    <location>
        <begin position="19"/>
        <end position="184"/>
    </location>
</feature>
<evidence type="ECO:0000313" key="2">
    <source>
        <dbReference type="EMBL" id="THV51247.1"/>
    </source>
</evidence>
<keyword evidence="3" id="KW-1185">Reference proteome</keyword>
<name>A0A4S8R0G0_9HELO</name>
<evidence type="ECO:0000256" key="1">
    <source>
        <dbReference type="SAM" id="SignalP"/>
    </source>
</evidence>
<reference evidence="2 3" key="1">
    <citation type="submission" date="2017-12" db="EMBL/GenBank/DDBJ databases">
        <title>Comparative genomics of Botrytis spp.</title>
        <authorList>
            <person name="Valero-Jimenez C.A."/>
            <person name="Tapia P."/>
            <person name="Veloso J."/>
            <person name="Silva-Moreno E."/>
            <person name="Staats M."/>
            <person name="Valdes J.H."/>
            <person name="Van Kan J.A.L."/>
        </authorList>
    </citation>
    <scope>NUCLEOTIDE SEQUENCE [LARGE SCALE GENOMIC DNA]</scope>
    <source>
        <strain evidence="2 3">MUCL435</strain>
    </source>
</reference>
<comment type="caution">
    <text evidence="2">The sequence shown here is derived from an EMBL/GenBank/DDBJ whole genome shotgun (WGS) entry which is preliminary data.</text>
</comment>
<keyword evidence="1" id="KW-0732">Signal</keyword>
<dbReference type="EMBL" id="PQXL01000117">
    <property type="protein sequence ID" value="THV51247.1"/>
    <property type="molecule type" value="Genomic_DNA"/>
</dbReference>
<protein>
    <recommendedName>
        <fullName evidence="4">Ecp2 effector protein domain-containing protein</fullName>
    </recommendedName>
</protein>
<dbReference type="AlphaFoldDB" id="A0A4S8R0G0"/>
<accession>A0A4S8R0G0</accession>
<feature type="signal peptide" evidence="1">
    <location>
        <begin position="1"/>
        <end position="18"/>
    </location>
</feature>
<evidence type="ECO:0000313" key="3">
    <source>
        <dbReference type="Proteomes" id="UP000308671"/>
    </source>
</evidence>
<sequence length="184" mass="20365">MTVLVALSITFFSSTVYALPSIDIGPIASPQIENTFTPASTLNERGKKGYLMWSSEVVAYDNCCQYTYLGGETVFAINLAGWGNNDTTPNVVETLTQDDCAPDLVKNIEKNEGTIDAETWTCVPSYGAPGDTYVLFYLTKGDYNTVATALTDLYKDRRHVEYAWQCHEGHEESTRCRVQQGNTS</sequence>
<dbReference type="Proteomes" id="UP000308671">
    <property type="component" value="Unassembled WGS sequence"/>
</dbReference>